<dbReference type="Proteomes" id="UP000243633">
    <property type="component" value="Chromosome 1"/>
</dbReference>
<feature type="transmembrane region" description="Helical" evidence="12">
    <location>
        <begin position="458"/>
        <end position="482"/>
    </location>
</feature>
<comment type="function">
    <text evidence="7">NDH-1 shuttles electrons from NADH, via FMN and iron-sulfur (Fe-S) centers, to quinones in the respiratory chain. Couples the redox reaction to proton translocation (for every two electrons transferred, four hydrogen ions are translocated across the cytoplasmic membrane), and thus conserves the redox energy in a proton gradient.</text>
</comment>
<proteinExistence type="inferred from homology"/>
<evidence type="ECO:0000256" key="8">
    <source>
        <dbReference type="ARBA" id="ARBA00025811"/>
    </source>
</evidence>
<protein>
    <recommendedName>
        <fullName evidence="3">NADH-quinone oxidoreductase subunit M</fullName>
    </recommendedName>
    <alternativeName>
        <fullName evidence="9">NADH dehydrogenase I subunit M</fullName>
    </alternativeName>
    <alternativeName>
        <fullName evidence="10">NDH-1 subunit M</fullName>
    </alternativeName>
</protein>
<feature type="transmembrane region" description="Helical" evidence="12">
    <location>
        <begin position="88"/>
        <end position="108"/>
    </location>
</feature>
<keyword evidence="5 12" id="KW-1133">Transmembrane helix</keyword>
<dbReference type="InterPro" id="IPR010227">
    <property type="entry name" value="NADH_Q_OxRdtase_chainM/4"/>
</dbReference>
<dbReference type="GO" id="GO:0008137">
    <property type="term" value="F:NADH dehydrogenase (ubiquinone) activity"/>
    <property type="evidence" value="ECO:0007669"/>
    <property type="project" value="InterPro"/>
</dbReference>
<keyword evidence="15" id="KW-1185">Reference proteome</keyword>
<dbReference type="PANTHER" id="PTHR43507:SF1">
    <property type="entry name" value="NADH-UBIQUINONE OXIDOREDUCTASE CHAIN 4"/>
    <property type="match status" value="1"/>
</dbReference>
<dbReference type="EMBL" id="LN890285">
    <property type="protein sequence ID" value="CUR53099.1"/>
    <property type="molecule type" value="Genomic_DNA"/>
</dbReference>
<evidence type="ECO:0000256" key="2">
    <source>
        <dbReference type="ARBA" id="ARBA00009025"/>
    </source>
</evidence>
<evidence type="ECO:0000256" key="1">
    <source>
        <dbReference type="ARBA" id="ARBA00004127"/>
    </source>
</evidence>
<organism evidence="14 15">
    <name type="scientific">Buchnera aphidicola subsp. Tuberolachnus salignus</name>
    <dbReference type="NCBI Taxonomy" id="98804"/>
    <lineage>
        <taxon>Bacteria</taxon>
        <taxon>Pseudomonadati</taxon>
        <taxon>Pseudomonadota</taxon>
        <taxon>Gammaproteobacteria</taxon>
        <taxon>Enterobacterales</taxon>
        <taxon>Erwiniaceae</taxon>
        <taxon>Buchnera</taxon>
    </lineage>
</organism>
<evidence type="ECO:0000259" key="13">
    <source>
        <dbReference type="Pfam" id="PF00361"/>
    </source>
</evidence>
<accession>A0A170PBM2</accession>
<comment type="similarity">
    <text evidence="2">Belongs to the complex I subunit 4 family.</text>
</comment>
<comment type="subcellular location">
    <subcellularLocation>
        <location evidence="1">Endomembrane system</location>
        <topology evidence="1">Multi-pass membrane protein</topology>
    </subcellularLocation>
    <subcellularLocation>
        <location evidence="11">Membrane</location>
        <topology evidence="11">Multi-pass membrane protein</topology>
    </subcellularLocation>
</comment>
<keyword evidence="4 11" id="KW-0812">Transmembrane</keyword>
<evidence type="ECO:0000256" key="9">
    <source>
        <dbReference type="ARBA" id="ARBA00031584"/>
    </source>
</evidence>
<dbReference type="AlphaFoldDB" id="A0A170PBM2"/>
<dbReference type="GO" id="GO:0016020">
    <property type="term" value="C:membrane"/>
    <property type="evidence" value="ECO:0007669"/>
    <property type="project" value="UniProtKB-SubCell"/>
</dbReference>
<feature type="transmembrane region" description="Helical" evidence="12">
    <location>
        <begin position="6"/>
        <end position="22"/>
    </location>
</feature>
<dbReference type="STRING" id="98804.BTSPAZIEG_0118"/>
<dbReference type="InterPro" id="IPR003918">
    <property type="entry name" value="NADH_UbQ_OxRdtase"/>
</dbReference>
<evidence type="ECO:0000256" key="10">
    <source>
        <dbReference type="ARBA" id="ARBA00032798"/>
    </source>
</evidence>
<feature type="transmembrane region" description="Helical" evidence="12">
    <location>
        <begin position="115"/>
        <end position="132"/>
    </location>
</feature>
<gene>
    <name evidence="14" type="primary">nuoM</name>
    <name evidence="14" type="ORF">BTSPAZIEG_0118</name>
</gene>
<dbReference type="GO" id="GO:0015990">
    <property type="term" value="P:electron transport coupled proton transport"/>
    <property type="evidence" value="ECO:0007669"/>
    <property type="project" value="TreeGrafter"/>
</dbReference>
<dbReference type="GO" id="GO:0042773">
    <property type="term" value="P:ATP synthesis coupled electron transport"/>
    <property type="evidence" value="ECO:0007669"/>
    <property type="project" value="InterPro"/>
</dbReference>
<keyword evidence="6 12" id="KW-0472">Membrane</keyword>
<evidence type="ECO:0000256" key="5">
    <source>
        <dbReference type="ARBA" id="ARBA00022989"/>
    </source>
</evidence>
<comment type="subunit">
    <text evidence="8">Composed of 13 different subunits. Subunits NuoA, H, J, K, L, M, N constitute the membrane sector of the complex.</text>
</comment>
<sequence>MLLLFFIVVPFFSSIICLLFFNKKTILPFFITLLTSVGCLIVSIYIFYKKFFLLNNLSNNSLFLLDFQKIWLPEFGISFHLRLDSLSLLMIILTSLISCIAVMCDWNINYKNSGLFYFYFLLTILGFFGVFLSEDLFLFFLFWELTIFPLYFLILYWHNEELNIQFVSQTIKKFFVYSQISGMFLLISILYLVQEYYNLTGLLTFDYLILQKVILPFNKEFFLMLGFFLAFIIKMPIFPFQDWYSNIHLCTPASGSIDILGFLLKTSLYGFLRFNLCFFPNVLSIFFKIGNFLSFLTIFYNIFLVYTQNNIKKIITSLSMIHIGIIFLALNNINQFSYQGMFLYFVSCTLITSALFIIIKNLKENFNTYNIFSYIKLSQNFTSLSSFFLFFLLINIGIPGTGNFSGEILILLGSFLISPILVSIVVFNLLFLVGFILKIIVSMYYGPENKVSFIQKNVFFSYILLYWIIFLIFLIGIFPQIVFNFSTSWFTFISQKNLFFLI</sequence>
<feature type="transmembrane region" description="Helical" evidence="12">
    <location>
        <begin position="174"/>
        <end position="193"/>
    </location>
</feature>
<reference evidence="15" key="1">
    <citation type="submission" date="2015-10" db="EMBL/GenBank/DDBJ databases">
        <authorList>
            <person name="Manzano-Marin A."/>
            <person name="Manzano-Marin A."/>
        </authorList>
    </citation>
    <scope>NUCLEOTIDE SEQUENCE [LARGE SCALE GENOMIC DNA]</scope>
    <source>
        <strain evidence="15">BTs</strain>
    </source>
</reference>
<dbReference type="OrthoDB" id="9768329at2"/>
<name>A0A170PBM2_BUCTT</name>
<keyword evidence="14" id="KW-0560">Oxidoreductase</keyword>
<feature type="domain" description="NADH:quinone oxidoreductase/Mrp antiporter transmembrane" evidence="13">
    <location>
        <begin position="133"/>
        <end position="428"/>
    </location>
</feature>
<evidence type="ECO:0000256" key="3">
    <source>
        <dbReference type="ARBA" id="ARBA00019906"/>
    </source>
</evidence>
<feature type="transmembrane region" description="Helical" evidence="12">
    <location>
        <begin position="138"/>
        <end position="158"/>
    </location>
</feature>
<feature type="transmembrane region" description="Helical" evidence="12">
    <location>
        <begin position="285"/>
        <end position="307"/>
    </location>
</feature>
<evidence type="ECO:0000256" key="6">
    <source>
        <dbReference type="ARBA" id="ARBA00023136"/>
    </source>
</evidence>
<evidence type="ECO:0000313" key="15">
    <source>
        <dbReference type="Proteomes" id="UP000243633"/>
    </source>
</evidence>
<evidence type="ECO:0000256" key="4">
    <source>
        <dbReference type="ARBA" id="ARBA00022692"/>
    </source>
</evidence>
<dbReference type="GO" id="GO:0048039">
    <property type="term" value="F:ubiquinone binding"/>
    <property type="evidence" value="ECO:0007669"/>
    <property type="project" value="TreeGrafter"/>
</dbReference>
<feature type="transmembrane region" description="Helical" evidence="12">
    <location>
        <begin position="410"/>
        <end position="437"/>
    </location>
</feature>
<feature type="transmembrane region" description="Helical" evidence="12">
    <location>
        <begin position="213"/>
        <end position="233"/>
    </location>
</feature>
<dbReference type="PRINTS" id="PR01437">
    <property type="entry name" value="NUOXDRDTASE4"/>
</dbReference>
<evidence type="ECO:0000256" key="12">
    <source>
        <dbReference type="SAM" id="Phobius"/>
    </source>
</evidence>
<evidence type="ECO:0000256" key="7">
    <source>
        <dbReference type="ARBA" id="ARBA00025189"/>
    </source>
</evidence>
<dbReference type="GO" id="GO:0012505">
    <property type="term" value="C:endomembrane system"/>
    <property type="evidence" value="ECO:0007669"/>
    <property type="project" value="UniProtKB-SubCell"/>
</dbReference>
<dbReference type="PANTHER" id="PTHR43507">
    <property type="entry name" value="NADH-UBIQUINONE OXIDOREDUCTASE CHAIN 4"/>
    <property type="match status" value="1"/>
</dbReference>
<dbReference type="RefSeq" id="WP_075472443.1">
    <property type="nucleotide sequence ID" value="NZ_CP135003.1"/>
</dbReference>
<feature type="transmembrane region" description="Helical" evidence="12">
    <location>
        <begin position="29"/>
        <end position="48"/>
    </location>
</feature>
<dbReference type="InterPro" id="IPR001750">
    <property type="entry name" value="ND/Mrp_TM"/>
</dbReference>
<dbReference type="Pfam" id="PF00361">
    <property type="entry name" value="Proton_antipo_M"/>
    <property type="match status" value="1"/>
</dbReference>
<dbReference type="GO" id="GO:0003954">
    <property type="term" value="F:NADH dehydrogenase activity"/>
    <property type="evidence" value="ECO:0007669"/>
    <property type="project" value="TreeGrafter"/>
</dbReference>
<dbReference type="NCBIfam" id="TIGR01972">
    <property type="entry name" value="NDH_I_M"/>
    <property type="match status" value="1"/>
</dbReference>
<feature type="transmembrane region" description="Helical" evidence="12">
    <location>
        <begin position="314"/>
        <end position="330"/>
    </location>
</feature>
<evidence type="ECO:0000256" key="11">
    <source>
        <dbReference type="RuleBase" id="RU000320"/>
    </source>
</evidence>
<evidence type="ECO:0000313" key="14">
    <source>
        <dbReference type="EMBL" id="CUR53099.1"/>
    </source>
</evidence>
<feature type="transmembrane region" description="Helical" evidence="12">
    <location>
        <begin position="245"/>
        <end position="265"/>
    </location>
</feature>
<dbReference type="PATRIC" id="fig|98804.3.peg.109"/>
<feature type="transmembrane region" description="Helical" evidence="12">
    <location>
        <begin position="342"/>
        <end position="359"/>
    </location>
</feature>
<feature type="transmembrane region" description="Helical" evidence="12">
    <location>
        <begin position="380"/>
        <end position="398"/>
    </location>
</feature>